<reference evidence="1 2" key="1">
    <citation type="journal article" date="2010" name="Nature">
        <title>The Ectocarpus genome and the independent evolution of multicellularity in brown algae.</title>
        <authorList>
            <person name="Cock J.M."/>
            <person name="Sterck L."/>
            <person name="Rouze P."/>
            <person name="Scornet D."/>
            <person name="Allen A.E."/>
            <person name="Amoutzias G."/>
            <person name="Anthouard V."/>
            <person name="Artiguenave F."/>
            <person name="Aury J.M."/>
            <person name="Badger J.H."/>
            <person name="Beszteri B."/>
            <person name="Billiau K."/>
            <person name="Bonnet E."/>
            <person name="Bothwell J.H."/>
            <person name="Bowler C."/>
            <person name="Boyen C."/>
            <person name="Brownlee C."/>
            <person name="Carrano C.J."/>
            <person name="Charrier B."/>
            <person name="Cho G.Y."/>
            <person name="Coelho S.M."/>
            <person name="Collen J."/>
            <person name="Corre E."/>
            <person name="Da Silva C."/>
            <person name="Delage L."/>
            <person name="Delaroque N."/>
            <person name="Dittami S.M."/>
            <person name="Doulbeau S."/>
            <person name="Elias M."/>
            <person name="Farnham G."/>
            <person name="Gachon C.M."/>
            <person name="Gschloessl B."/>
            <person name="Heesch S."/>
            <person name="Jabbari K."/>
            <person name="Jubin C."/>
            <person name="Kawai H."/>
            <person name="Kimura K."/>
            <person name="Kloareg B."/>
            <person name="Kupper F.C."/>
            <person name="Lang D."/>
            <person name="Le Bail A."/>
            <person name="Leblanc C."/>
            <person name="Lerouge P."/>
            <person name="Lohr M."/>
            <person name="Lopez P.J."/>
            <person name="Martens C."/>
            <person name="Maumus F."/>
            <person name="Michel G."/>
            <person name="Miranda-Saavedra D."/>
            <person name="Morales J."/>
            <person name="Moreau H."/>
            <person name="Motomura T."/>
            <person name="Nagasato C."/>
            <person name="Napoli C.A."/>
            <person name="Nelson D.R."/>
            <person name="Nyvall-Collen P."/>
            <person name="Peters A.F."/>
            <person name="Pommier C."/>
            <person name="Potin P."/>
            <person name="Poulain J."/>
            <person name="Quesneville H."/>
            <person name="Read B."/>
            <person name="Rensing S.A."/>
            <person name="Ritter A."/>
            <person name="Rousvoal S."/>
            <person name="Samanta M."/>
            <person name="Samson G."/>
            <person name="Schroeder D.C."/>
            <person name="Segurens B."/>
            <person name="Strittmatter M."/>
            <person name="Tonon T."/>
            <person name="Tregear J.W."/>
            <person name="Valentin K."/>
            <person name="von Dassow P."/>
            <person name="Yamagishi T."/>
            <person name="Van de Peer Y."/>
            <person name="Wincker P."/>
        </authorList>
    </citation>
    <scope>NUCLEOTIDE SEQUENCE [LARGE SCALE GENOMIC DNA]</scope>
    <source>
        <strain evidence="2">Ec32 / CCAP1310/4</strain>
    </source>
</reference>
<evidence type="ECO:0000313" key="2">
    <source>
        <dbReference type="Proteomes" id="UP000002630"/>
    </source>
</evidence>
<dbReference type="AlphaFoldDB" id="D8LH18"/>
<dbReference type="Proteomes" id="UP000002630">
    <property type="component" value="Linkage Group LG16"/>
</dbReference>
<dbReference type="InParanoid" id="D8LH18"/>
<organism evidence="1 2">
    <name type="scientific">Ectocarpus siliculosus</name>
    <name type="common">Brown alga</name>
    <name type="synonym">Conferva siliculosa</name>
    <dbReference type="NCBI Taxonomy" id="2880"/>
    <lineage>
        <taxon>Eukaryota</taxon>
        <taxon>Sar</taxon>
        <taxon>Stramenopiles</taxon>
        <taxon>Ochrophyta</taxon>
        <taxon>PX clade</taxon>
        <taxon>Phaeophyceae</taxon>
        <taxon>Ectocarpales</taxon>
        <taxon>Ectocarpaceae</taxon>
        <taxon>Ectocarpus</taxon>
    </lineage>
</organism>
<dbReference type="OrthoDB" id="187847at2759"/>
<proteinExistence type="predicted"/>
<evidence type="ECO:0008006" key="3">
    <source>
        <dbReference type="Google" id="ProtNLM"/>
    </source>
</evidence>
<sequence length="226" mass="24110">MKLDSFCGGLWCLVVSASMSYVGGFVGTSPSALTPAPHRTRALESMSEHRGVPKRRRLLYAEGGGGGQESVEPAAVLRTAVETRKVPMTEVSEALRVLAADGGSPLACGAEDVEGSWELVFSTQLKSGYMPIRELVGFYPSREEASIDATAGPLPIGGMRGKCWWRGGEENELAFMLGAVKLGPFKFGKDKNEVKTYKFFVNDGKVLAARSSAGGFALLSRVPEEG</sequence>
<protein>
    <recommendedName>
        <fullName evidence="3">Plastid lipid-associated protein/fibrillin conserved domain-containing protein</fullName>
    </recommendedName>
</protein>
<dbReference type="EMBL" id="FN648333">
    <property type="protein sequence ID" value="CBN75871.1"/>
    <property type="molecule type" value="Genomic_DNA"/>
</dbReference>
<accession>D8LH18</accession>
<gene>
    <name evidence="1" type="ORF">Esi_0186_0019</name>
</gene>
<dbReference type="EMBL" id="FN649741">
    <property type="protein sequence ID" value="CBN75871.1"/>
    <property type="molecule type" value="Genomic_DNA"/>
</dbReference>
<evidence type="ECO:0000313" key="1">
    <source>
        <dbReference type="EMBL" id="CBN75871.1"/>
    </source>
</evidence>
<name>D8LH18_ECTSI</name>
<keyword evidence="2" id="KW-1185">Reference proteome</keyword>